<evidence type="ECO:0000256" key="4">
    <source>
        <dbReference type="ARBA" id="ARBA00022553"/>
    </source>
</evidence>
<name>A0A371WYQ7_9HYPH</name>
<reference evidence="13 14" key="1">
    <citation type="submission" date="2018-08" db="EMBL/GenBank/DDBJ databases">
        <title>Fulvimarina sp. 85, whole genome shotgun sequence.</title>
        <authorList>
            <person name="Tuo L."/>
        </authorList>
    </citation>
    <scope>NUCLEOTIDE SEQUENCE [LARGE SCALE GENOMIC DNA]</scope>
    <source>
        <strain evidence="13 14">85</strain>
    </source>
</reference>
<dbReference type="PRINTS" id="PR00344">
    <property type="entry name" value="BCTRLSENSOR"/>
</dbReference>
<dbReference type="InterPro" id="IPR050980">
    <property type="entry name" value="2C_sensor_his_kinase"/>
</dbReference>
<dbReference type="GO" id="GO:0005524">
    <property type="term" value="F:ATP binding"/>
    <property type="evidence" value="ECO:0007669"/>
    <property type="project" value="UniProtKB-KW"/>
</dbReference>
<dbReference type="GO" id="GO:0004673">
    <property type="term" value="F:protein histidine kinase activity"/>
    <property type="evidence" value="ECO:0007669"/>
    <property type="project" value="UniProtKB-EC"/>
</dbReference>
<dbReference type="InterPro" id="IPR003660">
    <property type="entry name" value="HAMP_dom"/>
</dbReference>
<dbReference type="EC" id="2.7.13.3" evidence="3"/>
<evidence type="ECO:0000256" key="2">
    <source>
        <dbReference type="ARBA" id="ARBA00004370"/>
    </source>
</evidence>
<feature type="domain" description="HAMP" evidence="12">
    <location>
        <begin position="213"/>
        <end position="268"/>
    </location>
</feature>
<proteinExistence type="predicted"/>
<dbReference type="EMBL" id="QURL01000009">
    <property type="protein sequence ID" value="RFC62120.1"/>
    <property type="molecule type" value="Genomic_DNA"/>
</dbReference>
<keyword evidence="7 13" id="KW-0418">Kinase</keyword>
<dbReference type="SMART" id="SM00387">
    <property type="entry name" value="HATPase_c"/>
    <property type="match status" value="1"/>
</dbReference>
<evidence type="ECO:0000256" key="8">
    <source>
        <dbReference type="ARBA" id="ARBA00022840"/>
    </source>
</evidence>
<comment type="caution">
    <text evidence="13">The sequence shown here is derived from an EMBL/GenBank/DDBJ whole genome shotgun (WGS) entry which is preliminary data.</text>
</comment>
<dbReference type="Pfam" id="PF02518">
    <property type="entry name" value="HATPase_c"/>
    <property type="match status" value="1"/>
</dbReference>
<evidence type="ECO:0000256" key="7">
    <source>
        <dbReference type="ARBA" id="ARBA00022777"/>
    </source>
</evidence>
<keyword evidence="14" id="KW-1185">Reference proteome</keyword>
<evidence type="ECO:0000256" key="5">
    <source>
        <dbReference type="ARBA" id="ARBA00022679"/>
    </source>
</evidence>
<evidence type="ECO:0000313" key="14">
    <source>
        <dbReference type="Proteomes" id="UP000264310"/>
    </source>
</evidence>
<evidence type="ECO:0000256" key="1">
    <source>
        <dbReference type="ARBA" id="ARBA00000085"/>
    </source>
</evidence>
<comment type="catalytic activity">
    <reaction evidence="1">
        <text>ATP + protein L-histidine = ADP + protein N-phospho-L-histidine.</text>
        <dbReference type="EC" id="2.7.13.3"/>
    </reaction>
</comment>
<accession>A0A371WYQ7</accession>
<keyword evidence="5" id="KW-0808">Transferase</keyword>
<sequence>MAEADLNDPRTGAGRDGERAANRPAGSVFRSLSMKLLGLTILAVMLAEILIFVPVLAGFRDGYLRDKLDHAAVAALATSGPGQPGASGAGTMPRGQQRALLDALGLRLVAISDGDTNRLIARHAGIETVDRSVFLDQETTFDSIREALDEFLFGGERTLRVIGRADNGDFLTEVVLTDGDLRRAMFAYAKRIFFLSSIIAILTGLLLWAAINRMMIAPIRRMTEAMVRFGDKPSDPSRIIRPAGRSDELGIAEAELASMQAKLAEVLKEQRRLANLGLAVSKINHDMRNILASSQMISDSLSTLPDPKVQRMTPMLIKSLDRALHYTQTVLAYGRAVERTPERRQIDLRATVADVCDLLALGAEETAVEFVNAVPENFEVVADPEQLHRLLTNLCRNAVQALMSDDMAGIGVVRRLTVSANHQSRERTLIAVEDTGPGLPQKARDNLFQAFRGSARSGGTGLGLAIAMEIVEAHGGDLRLAETGTTGTRFEIELPRQ</sequence>
<dbReference type="Proteomes" id="UP000264310">
    <property type="component" value="Unassembled WGS sequence"/>
</dbReference>
<keyword evidence="8" id="KW-0067">ATP-binding</keyword>
<dbReference type="GO" id="GO:0016020">
    <property type="term" value="C:membrane"/>
    <property type="evidence" value="ECO:0007669"/>
    <property type="project" value="UniProtKB-SubCell"/>
</dbReference>
<evidence type="ECO:0000259" key="11">
    <source>
        <dbReference type="PROSITE" id="PS50109"/>
    </source>
</evidence>
<dbReference type="PANTHER" id="PTHR44936:SF10">
    <property type="entry name" value="SENSOR PROTEIN RSTB"/>
    <property type="match status" value="1"/>
</dbReference>
<dbReference type="Gene3D" id="1.10.287.130">
    <property type="match status" value="1"/>
</dbReference>
<keyword evidence="10" id="KW-0472">Membrane</keyword>
<dbReference type="PANTHER" id="PTHR44936">
    <property type="entry name" value="SENSOR PROTEIN CREC"/>
    <property type="match status" value="1"/>
</dbReference>
<dbReference type="CDD" id="cd00075">
    <property type="entry name" value="HATPase"/>
    <property type="match status" value="1"/>
</dbReference>
<keyword evidence="10" id="KW-0812">Transmembrane</keyword>
<dbReference type="PROSITE" id="PS50885">
    <property type="entry name" value="HAMP"/>
    <property type="match status" value="1"/>
</dbReference>
<feature type="transmembrane region" description="Helical" evidence="10">
    <location>
        <begin position="192"/>
        <end position="211"/>
    </location>
</feature>
<evidence type="ECO:0000256" key="9">
    <source>
        <dbReference type="SAM" id="MobiDB-lite"/>
    </source>
</evidence>
<dbReference type="SUPFAM" id="SSF55874">
    <property type="entry name" value="ATPase domain of HSP90 chaperone/DNA topoisomerase II/histidine kinase"/>
    <property type="match status" value="1"/>
</dbReference>
<comment type="subcellular location">
    <subcellularLocation>
        <location evidence="2">Membrane</location>
    </subcellularLocation>
</comment>
<dbReference type="AlphaFoldDB" id="A0A371WYQ7"/>
<dbReference type="InterPro" id="IPR003594">
    <property type="entry name" value="HATPase_dom"/>
</dbReference>
<evidence type="ECO:0000256" key="10">
    <source>
        <dbReference type="SAM" id="Phobius"/>
    </source>
</evidence>
<dbReference type="InterPro" id="IPR036890">
    <property type="entry name" value="HATPase_C_sf"/>
</dbReference>
<dbReference type="PROSITE" id="PS50109">
    <property type="entry name" value="HIS_KIN"/>
    <property type="match status" value="1"/>
</dbReference>
<evidence type="ECO:0000259" key="12">
    <source>
        <dbReference type="PROSITE" id="PS50885"/>
    </source>
</evidence>
<organism evidence="13 14">
    <name type="scientific">Fulvimarina endophytica</name>
    <dbReference type="NCBI Taxonomy" id="2293836"/>
    <lineage>
        <taxon>Bacteria</taxon>
        <taxon>Pseudomonadati</taxon>
        <taxon>Pseudomonadota</taxon>
        <taxon>Alphaproteobacteria</taxon>
        <taxon>Hyphomicrobiales</taxon>
        <taxon>Aurantimonadaceae</taxon>
        <taxon>Fulvimarina</taxon>
    </lineage>
</organism>
<dbReference type="GO" id="GO:0007165">
    <property type="term" value="P:signal transduction"/>
    <property type="evidence" value="ECO:0007669"/>
    <property type="project" value="InterPro"/>
</dbReference>
<evidence type="ECO:0000313" key="13">
    <source>
        <dbReference type="EMBL" id="RFC62120.1"/>
    </source>
</evidence>
<feature type="transmembrane region" description="Helical" evidence="10">
    <location>
        <begin position="36"/>
        <end position="59"/>
    </location>
</feature>
<protein>
    <recommendedName>
        <fullName evidence="3">histidine kinase</fullName>
        <ecNumber evidence="3">2.7.13.3</ecNumber>
    </recommendedName>
</protein>
<evidence type="ECO:0000256" key="6">
    <source>
        <dbReference type="ARBA" id="ARBA00022741"/>
    </source>
</evidence>
<dbReference type="InterPro" id="IPR004358">
    <property type="entry name" value="Sig_transdc_His_kin-like_C"/>
</dbReference>
<keyword evidence="4" id="KW-0597">Phosphoprotein</keyword>
<feature type="region of interest" description="Disordered" evidence="9">
    <location>
        <begin position="1"/>
        <end position="21"/>
    </location>
</feature>
<feature type="domain" description="Histidine kinase" evidence="11">
    <location>
        <begin position="282"/>
        <end position="497"/>
    </location>
</feature>
<gene>
    <name evidence="13" type="ORF">DYI37_17915</name>
</gene>
<dbReference type="Gene3D" id="3.30.565.10">
    <property type="entry name" value="Histidine kinase-like ATPase, C-terminal domain"/>
    <property type="match status" value="1"/>
</dbReference>
<evidence type="ECO:0000256" key="3">
    <source>
        <dbReference type="ARBA" id="ARBA00012438"/>
    </source>
</evidence>
<dbReference type="InterPro" id="IPR005467">
    <property type="entry name" value="His_kinase_dom"/>
</dbReference>
<keyword evidence="10" id="KW-1133">Transmembrane helix</keyword>
<keyword evidence="6" id="KW-0547">Nucleotide-binding</keyword>